<keyword evidence="1" id="KW-0175">Coiled coil</keyword>
<dbReference type="AlphaFoldDB" id="A0A3A6QR21"/>
<accession>A0A3A6QR21</accession>
<gene>
    <name evidence="2" type="ORF">DZ860_11145</name>
</gene>
<name>A0A3A6QR21_9VIBR</name>
<comment type="caution">
    <text evidence="2">The sequence shown here is derived from an EMBL/GenBank/DDBJ whole genome shotgun (WGS) entry which is preliminary data.</text>
</comment>
<sequence length="59" mass="6635">MQNMKTNTSNELTSTQQELQALRERIKQNTESMLTSTKKVDVNDAMSGVIKVIGTFEKS</sequence>
<evidence type="ECO:0000313" key="2">
    <source>
        <dbReference type="EMBL" id="RJX71484.1"/>
    </source>
</evidence>
<organism evidence="2 3">
    <name type="scientific">Vibrio sinensis</name>
    <dbReference type="NCBI Taxonomy" id="2302434"/>
    <lineage>
        <taxon>Bacteria</taxon>
        <taxon>Pseudomonadati</taxon>
        <taxon>Pseudomonadota</taxon>
        <taxon>Gammaproteobacteria</taxon>
        <taxon>Vibrionales</taxon>
        <taxon>Vibrionaceae</taxon>
        <taxon>Vibrio</taxon>
    </lineage>
</organism>
<dbReference type="Proteomes" id="UP000273252">
    <property type="component" value="Unassembled WGS sequence"/>
</dbReference>
<evidence type="ECO:0000256" key="1">
    <source>
        <dbReference type="SAM" id="Coils"/>
    </source>
</evidence>
<proteinExistence type="predicted"/>
<dbReference type="EMBL" id="QVMU01000008">
    <property type="protein sequence ID" value="RJX71484.1"/>
    <property type="molecule type" value="Genomic_DNA"/>
</dbReference>
<keyword evidence="3" id="KW-1185">Reference proteome</keyword>
<feature type="coiled-coil region" evidence="1">
    <location>
        <begin position="5"/>
        <end position="32"/>
    </location>
</feature>
<protein>
    <submittedName>
        <fullName evidence="2">Uncharacterized protein</fullName>
    </submittedName>
</protein>
<reference evidence="2 3" key="1">
    <citation type="submission" date="2018-08" db="EMBL/GenBank/DDBJ databases">
        <title>Vibrio isolated from the Eastern China Marginal Seas.</title>
        <authorList>
            <person name="Li Y."/>
        </authorList>
    </citation>
    <scope>NUCLEOTIDE SEQUENCE [LARGE SCALE GENOMIC DNA]</scope>
    <source>
        <strain evidence="2 3">BEI233</strain>
    </source>
</reference>
<evidence type="ECO:0000313" key="3">
    <source>
        <dbReference type="Proteomes" id="UP000273252"/>
    </source>
</evidence>